<reference evidence="3 4" key="1">
    <citation type="submission" date="2024-02" db="EMBL/GenBank/DDBJ databases">
        <title>Roseibium algae sp. nov., isolated from marine alga (Grateloupia sp.), showing potential in myo-inositol conversion.</title>
        <authorList>
            <person name="Wang Y."/>
        </authorList>
    </citation>
    <scope>NUCLEOTIDE SEQUENCE [LARGE SCALE GENOMIC DNA]</scope>
    <source>
        <strain evidence="3 4">H3510</strain>
    </source>
</reference>
<dbReference type="RefSeq" id="WP_340273214.1">
    <property type="nucleotide sequence ID" value="NZ_JBAKIA010000002.1"/>
</dbReference>
<evidence type="ECO:0000256" key="1">
    <source>
        <dbReference type="SAM" id="MobiDB-lite"/>
    </source>
</evidence>
<accession>A0ABU8THG6</accession>
<dbReference type="Pfam" id="PF06568">
    <property type="entry name" value="YjiS-like"/>
    <property type="match status" value="1"/>
</dbReference>
<comment type="caution">
    <text evidence="3">The sequence shown here is derived from an EMBL/GenBank/DDBJ whole genome shotgun (WGS) entry which is preliminary data.</text>
</comment>
<protein>
    <submittedName>
        <fullName evidence="3">DUF1127 domain-containing protein</fullName>
    </submittedName>
</protein>
<evidence type="ECO:0000259" key="2">
    <source>
        <dbReference type="Pfam" id="PF06568"/>
    </source>
</evidence>
<evidence type="ECO:0000313" key="3">
    <source>
        <dbReference type="EMBL" id="MEJ8473603.1"/>
    </source>
</evidence>
<feature type="domain" description="YjiS-like" evidence="2">
    <location>
        <begin position="18"/>
        <end position="52"/>
    </location>
</feature>
<evidence type="ECO:0000313" key="4">
    <source>
        <dbReference type="Proteomes" id="UP001385499"/>
    </source>
</evidence>
<sequence>MSTSTTHTLITTFGSMVTRAWRLLVNRRQVNRLHHLTDAQLEDIGLTRSDLRCAKQVSLFTDPSHVLSEWARERSLEKRALASAQLPKASAKTEAHKSGPMSCPDHRLAA</sequence>
<keyword evidence="4" id="KW-1185">Reference proteome</keyword>
<name>A0ABU8THG6_9HYPH</name>
<dbReference type="InterPro" id="IPR009506">
    <property type="entry name" value="YjiS-like"/>
</dbReference>
<gene>
    <name evidence="3" type="ORF">V6575_05845</name>
</gene>
<dbReference type="EMBL" id="JBAKIA010000002">
    <property type="protein sequence ID" value="MEJ8473603.1"/>
    <property type="molecule type" value="Genomic_DNA"/>
</dbReference>
<feature type="region of interest" description="Disordered" evidence="1">
    <location>
        <begin position="83"/>
        <end position="110"/>
    </location>
</feature>
<dbReference type="Proteomes" id="UP001385499">
    <property type="component" value="Unassembled WGS sequence"/>
</dbReference>
<proteinExistence type="predicted"/>
<organism evidence="3 4">
    <name type="scientific">Roseibium algae</name>
    <dbReference type="NCBI Taxonomy" id="3123038"/>
    <lineage>
        <taxon>Bacteria</taxon>
        <taxon>Pseudomonadati</taxon>
        <taxon>Pseudomonadota</taxon>
        <taxon>Alphaproteobacteria</taxon>
        <taxon>Hyphomicrobiales</taxon>
        <taxon>Stappiaceae</taxon>
        <taxon>Roseibium</taxon>
    </lineage>
</organism>